<evidence type="ECO:0000256" key="2">
    <source>
        <dbReference type="ARBA" id="ARBA00022475"/>
    </source>
</evidence>
<dbReference type="PANTHER" id="PTHR33908:SF3">
    <property type="entry name" value="UNDECAPRENYL PHOSPHATE-ALPHA-4-AMINO-4-DEOXY-L-ARABINOSE ARABINOSYL TRANSFERASE"/>
    <property type="match status" value="1"/>
</dbReference>
<evidence type="ECO:0000256" key="5">
    <source>
        <dbReference type="ARBA" id="ARBA00022692"/>
    </source>
</evidence>
<evidence type="ECO:0000259" key="9">
    <source>
        <dbReference type="Pfam" id="PF02366"/>
    </source>
</evidence>
<feature type="transmembrane region" description="Helical" evidence="8">
    <location>
        <begin position="82"/>
        <end position="100"/>
    </location>
</feature>
<dbReference type="GO" id="GO:0006493">
    <property type="term" value="P:protein O-linked glycosylation"/>
    <property type="evidence" value="ECO:0007669"/>
    <property type="project" value="InterPro"/>
</dbReference>
<dbReference type="Pfam" id="PF02366">
    <property type="entry name" value="PMT"/>
    <property type="match status" value="1"/>
</dbReference>
<proteinExistence type="predicted"/>
<feature type="transmembrane region" description="Helical" evidence="8">
    <location>
        <begin position="457"/>
        <end position="476"/>
    </location>
</feature>
<evidence type="ECO:0000256" key="6">
    <source>
        <dbReference type="ARBA" id="ARBA00022989"/>
    </source>
</evidence>
<feature type="transmembrane region" description="Helical" evidence="8">
    <location>
        <begin position="483"/>
        <end position="502"/>
    </location>
</feature>
<dbReference type="InterPro" id="IPR050297">
    <property type="entry name" value="LipidA_mod_glycosyltrf_83"/>
</dbReference>
<dbReference type="GO" id="GO:0010041">
    <property type="term" value="P:response to iron(III) ion"/>
    <property type="evidence" value="ECO:0007669"/>
    <property type="project" value="TreeGrafter"/>
</dbReference>
<keyword evidence="4 10" id="KW-0808">Transferase</keyword>
<keyword evidence="11" id="KW-1185">Reference proteome</keyword>
<dbReference type="EC" id="2.4.2.43" evidence="10"/>
<dbReference type="Proteomes" id="UP000316770">
    <property type="component" value="Chromosome"/>
</dbReference>
<accession>A0A518J1D6</accession>
<reference evidence="10 11" key="1">
    <citation type="submission" date="2019-02" db="EMBL/GenBank/DDBJ databases">
        <title>Deep-cultivation of Planctomycetes and their phenomic and genomic characterization uncovers novel biology.</title>
        <authorList>
            <person name="Wiegand S."/>
            <person name="Jogler M."/>
            <person name="Boedeker C."/>
            <person name="Pinto D."/>
            <person name="Vollmers J."/>
            <person name="Rivas-Marin E."/>
            <person name="Kohn T."/>
            <person name="Peeters S.H."/>
            <person name="Heuer A."/>
            <person name="Rast P."/>
            <person name="Oberbeckmann S."/>
            <person name="Bunk B."/>
            <person name="Jeske O."/>
            <person name="Meyerdierks A."/>
            <person name="Storesund J.E."/>
            <person name="Kallscheuer N."/>
            <person name="Luecker S."/>
            <person name="Lage O.M."/>
            <person name="Pohl T."/>
            <person name="Merkel B.J."/>
            <person name="Hornburger P."/>
            <person name="Mueller R.-W."/>
            <person name="Bruemmer F."/>
            <person name="Labrenz M."/>
            <person name="Spormann A.M."/>
            <person name="Op den Camp H."/>
            <person name="Overmann J."/>
            <person name="Amann R."/>
            <person name="Jetten M.S.M."/>
            <person name="Mascher T."/>
            <person name="Medema M.H."/>
            <person name="Devos D.P."/>
            <person name="Kaster A.-K."/>
            <person name="Ovreas L."/>
            <person name="Rohde M."/>
            <person name="Galperin M.Y."/>
            <person name="Jogler C."/>
        </authorList>
    </citation>
    <scope>NUCLEOTIDE SEQUENCE [LARGE SCALE GENOMIC DNA]</scope>
    <source>
        <strain evidence="10 11">Mal33</strain>
    </source>
</reference>
<dbReference type="PANTHER" id="PTHR33908">
    <property type="entry name" value="MANNOSYLTRANSFERASE YKCB-RELATED"/>
    <property type="match status" value="1"/>
</dbReference>
<evidence type="ECO:0000256" key="7">
    <source>
        <dbReference type="ARBA" id="ARBA00023136"/>
    </source>
</evidence>
<dbReference type="GO" id="GO:0000030">
    <property type="term" value="F:mannosyltransferase activity"/>
    <property type="evidence" value="ECO:0007669"/>
    <property type="project" value="InterPro"/>
</dbReference>
<evidence type="ECO:0000256" key="4">
    <source>
        <dbReference type="ARBA" id="ARBA00022679"/>
    </source>
</evidence>
<dbReference type="AlphaFoldDB" id="A0A518J1D6"/>
<feature type="transmembrane region" description="Helical" evidence="8">
    <location>
        <begin position="396"/>
        <end position="413"/>
    </location>
</feature>
<feature type="transmembrane region" description="Helical" evidence="8">
    <location>
        <begin position="283"/>
        <end position="300"/>
    </location>
</feature>
<dbReference type="GO" id="GO:0005886">
    <property type="term" value="C:plasma membrane"/>
    <property type="evidence" value="ECO:0007669"/>
    <property type="project" value="UniProtKB-SubCell"/>
</dbReference>
<comment type="subcellular location">
    <subcellularLocation>
        <location evidence="1">Cell membrane</location>
        <topology evidence="1">Multi-pass membrane protein</topology>
    </subcellularLocation>
</comment>
<evidence type="ECO:0000256" key="8">
    <source>
        <dbReference type="SAM" id="Phobius"/>
    </source>
</evidence>
<keyword evidence="7 8" id="KW-0472">Membrane</keyword>
<dbReference type="GO" id="GO:0009103">
    <property type="term" value="P:lipopolysaccharide biosynthetic process"/>
    <property type="evidence" value="ECO:0007669"/>
    <property type="project" value="UniProtKB-ARBA"/>
</dbReference>
<evidence type="ECO:0000313" key="10">
    <source>
        <dbReference type="EMBL" id="QDV59159.1"/>
    </source>
</evidence>
<evidence type="ECO:0000256" key="3">
    <source>
        <dbReference type="ARBA" id="ARBA00022676"/>
    </source>
</evidence>
<keyword evidence="3 10" id="KW-0328">Glycosyltransferase</keyword>
<dbReference type="EMBL" id="CP036318">
    <property type="protein sequence ID" value="QDV59159.1"/>
    <property type="molecule type" value="Genomic_DNA"/>
</dbReference>
<evidence type="ECO:0000313" key="11">
    <source>
        <dbReference type="Proteomes" id="UP000316770"/>
    </source>
</evidence>
<protein>
    <submittedName>
        <fullName evidence="10">Undecaprenyl phosphate-alpha-4-amino-4-deoxy-L-arabinose arabinosyl transferase</fullName>
        <ecNumber evidence="10">2.4.2.43</ecNumber>
    </submittedName>
</protein>
<feature type="transmembrane region" description="Helical" evidence="8">
    <location>
        <begin position="133"/>
        <end position="153"/>
    </location>
</feature>
<feature type="transmembrane region" description="Helical" evidence="8">
    <location>
        <begin position="165"/>
        <end position="184"/>
    </location>
</feature>
<evidence type="ECO:0000256" key="1">
    <source>
        <dbReference type="ARBA" id="ARBA00004651"/>
    </source>
</evidence>
<feature type="transmembrane region" description="Helical" evidence="8">
    <location>
        <begin position="371"/>
        <end position="390"/>
    </location>
</feature>
<organism evidence="10 11">
    <name type="scientific">Rosistilla oblonga</name>
    <dbReference type="NCBI Taxonomy" id="2527990"/>
    <lineage>
        <taxon>Bacteria</taxon>
        <taxon>Pseudomonadati</taxon>
        <taxon>Planctomycetota</taxon>
        <taxon>Planctomycetia</taxon>
        <taxon>Pirellulales</taxon>
        <taxon>Pirellulaceae</taxon>
        <taxon>Rosistilla</taxon>
    </lineage>
</organism>
<keyword evidence="6 8" id="KW-1133">Transmembrane helix</keyword>
<feature type="transmembrane region" description="Helical" evidence="8">
    <location>
        <begin position="425"/>
        <end position="445"/>
    </location>
</feature>
<gene>
    <name evidence="10" type="primary">arnT_2</name>
    <name evidence="10" type="ORF">Mal33_51870</name>
</gene>
<dbReference type="GO" id="GO:0103015">
    <property type="term" value="F:4-amino-4-deoxy-L-arabinose transferase activity"/>
    <property type="evidence" value="ECO:0007669"/>
    <property type="project" value="UniProtKB-EC"/>
</dbReference>
<feature type="domain" description="ArnT-like N-terminal" evidence="9">
    <location>
        <begin position="31"/>
        <end position="206"/>
    </location>
</feature>
<dbReference type="RefSeq" id="WP_197452886.1">
    <property type="nucleotide sequence ID" value="NZ_CP036318.1"/>
</dbReference>
<keyword evidence="5 8" id="KW-0812">Transmembrane</keyword>
<feature type="transmembrane region" description="Helical" evidence="8">
    <location>
        <begin position="107"/>
        <end position="127"/>
    </location>
</feature>
<keyword evidence="2" id="KW-1003">Cell membrane</keyword>
<feature type="transmembrane region" description="Helical" evidence="8">
    <location>
        <begin position="333"/>
        <end position="359"/>
    </location>
</feature>
<dbReference type="InterPro" id="IPR003342">
    <property type="entry name" value="ArnT-like_N"/>
</dbReference>
<sequence length="636" mass="68700">MRSWIIVSCFCAIVLLADLGGARLWDRDEPRNARCAAEMLQNGDWIVPTFAGELRSHKPPLLYWMQMASYQVFGVNEFSARLPSALCGLGTVLLTISIATRLLGRRVAPWVGISLGTSLMFVLASRAATPDGPLIFCSTLAIAIYVHLSHRVVGPEAPGGVEFHWPNTFGWVAVYAACGLAVLAKGPIGLLLPGCVIGLHAIWQLNRLKNEASQRCLSFSDSPEIGDSNRCLSSSESDRCLSLSGTGQGGTVRRSATRLASVFMAVVRFVIAAITTAWRMHPFLAIAVVLLVAGPWYVAVGQATDGVWLREFFLEHNVSRALSPMEGHDGPPILFYLATLLVGTFPWSMFAIPIVIAAYDGYKKQPEVRPAIVLSACWAAVYVGFFSIAATKLPSYITPCYPGVALCIGWFLHRVGESQFDRPRWLKAGYLCGIAVGIGIAIGLAGPATEILPDASIVGIAGIVLAVASCIGAALTVEKHADLGIRSFVVGGVLATGLLFSLGPRLADNHRSELNLLMQQLSDHSRDEIIVAGNIEPSWVFYADGALPAVEIDDNGRWLNRLSDHLQESEGSVALVRGEQMSRLTSHMTNRFGSESMDVVSRARGFLTKDDWVAVRLNASPARITANPQEETTPNY</sequence>
<name>A0A518J1D6_9BACT</name>